<dbReference type="EMBL" id="JAOL01000133">
    <property type="protein sequence ID" value="EUA88758.1"/>
    <property type="molecule type" value="Genomic_DNA"/>
</dbReference>
<protein>
    <submittedName>
        <fullName evidence="3">PE family protein</fullName>
    </submittedName>
</protein>
<comment type="caution">
    <text evidence="3">The sequence shown here is derived from an EMBL/GenBank/DDBJ whole genome shotgun (WGS) entry which is preliminary data.</text>
</comment>
<accession>A0ABP3ABL4</accession>
<feature type="domain" description="PE" evidence="2">
    <location>
        <begin position="3"/>
        <end position="56"/>
    </location>
</feature>
<sequence length="87" mass="9199">MEATAPTTAVLAAGADEVSAVIAALFAAHGQAYQTLSAQAAQFHDQFVAAMTSAAGPTRAPKPPTSRRCNRCLTRPTGRRWRCWGAR</sequence>
<proteinExistence type="predicted"/>
<feature type="region of interest" description="Disordered" evidence="1">
    <location>
        <begin position="53"/>
        <end position="72"/>
    </location>
</feature>
<dbReference type="InterPro" id="IPR000084">
    <property type="entry name" value="PE-PGRS_N"/>
</dbReference>
<keyword evidence="4" id="KW-1185">Reference proteome</keyword>
<dbReference type="InterPro" id="IPR038332">
    <property type="entry name" value="PPE_sf"/>
</dbReference>
<name>A0ABP3ABL4_MYCUL</name>
<evidence type="ECO:0000313" key="4">
    <source>
        <dbReference type="Proteomes" id="UP000020681"/>
    </source>
</evidence>
<evidence type="ECO:0000259" key="2">
    <source>
        <dbReference type="Pfam" id="PF00934"/>
    </source>
</evidence>
<evidence type="ECO:0000313" key="3">
    <source>
        <dbReference type="EMBL" id="EUA88758.1"/>
    </source>
</evidence>
<gene>
    <name evidence="3" type="ORF">I551_4770</name>
</gene>
<dbReference type="SUPFAM" id="SSF140459">
    <property type="entry name" value="PE/PPE dimer-like"/>
    <property type="match status" value="1"/>
</dbReference>
<reference evidence="3 4" key="1">
    <citation type="submission" date="2014-01" db="EMBL/GenBank/DDBJ databases">
        <authorList>
            <person name="Dobos K."/>
            <person name="Lenaerts A."/>
            <person name="Ordway D."/>
            <person name="DeGroote M.A."/>
            <person name="Parker T."/>
            <person name="Sizemore C."/>
            <person name="Tallon L.J."/>
            <person name="Sadzewicz L.K."/>
            <person name="Sengamalay N."/>
            <person name="Fraser C.M."/>
            <person name="Hine E."/>
            <person name="Shefchek K.A."/>
            <person name="Das S.P."/>
            <person name="Tettelin H."/>
        </authorList>
    </citation>
    <scope>NUCLEOTIDE SEQUENCE [LARGE SCALE GENOMIC DNA]</scope>
    <source>
        <strain evidence="3 4">Harvey</strain>
    </source>
</reference>
<dbReference type="Pfam" id="PF00934">
    <property type="entry name" value="PE"/>
    <property type="match status" value="1"/>
</dbReference>
<dbReference type="Gene3D" id="1.10.287.850">
    <property type="entry name" value="HP0062-like domain"/>
    <property type="match status" value="1"/>
</dbReference>
<organism evidence="3 4">
    <name type="scientific">Mycobacterium ulcerans str. Harvey</name>
    <dbReference type="NCBI Taxonomy" id="1299332"/>
    <lineage>
        <taxon>Bacteria</taxon>
        <taxon>Bacillati</taxon>
        <taxon>Actinomycetota</taxon>
        <taxon>Actinomycetes</taxon>
        <taxon>Mycobacteriales</taxon>
        <taxon>Mycobacteriaceae</taxon>
        <taxon>Mycobacterium</taxon>
        <taxon>Mycobacterium ulcerans group</taxon>
    </lineage>
</organism>
<dbReference type="Proteomes" id="UP000020681">
    <property type="component" value="Unassembled WGS sequence"/>
</dbReference>
<evidence type="ECO:0000256" key="1">
    <source>
        <dbReference type="SAM" id="MobiDB-lite"/>
    </source>
</evidence>